<dbReference type="InterPro" id="IPR000795">
    <property type="entry name" value="T_Tr_GTP-bd_dom"/>
</dbReference>
<dbReference type="Pfam" id="PF09173">
    <property type="entry name" value="eIF2_C"/>
    <property type="match status" value="1"/>
</dbReference>
<keyword evidence="9" id="KW-0342">GTP-binding</keyword>
<dbReference type="PANTHER" id="PTHR42854:SF3">
    <property type="entry name" value="EUKARYOTIC TRANSLATION INITIATION FACTOR 2 SUBUNIT 3-RELATED"/>
    <property type="match status" value="1"/>
</dbReference>
<dbReference type="CDD" id="cd15490">
    <property type="entry name" value="eIF2_gamma_III"/>
    <property type="match status" value="1"/>
</dbReference>
<evidence type="ECO:0000256" key="9">
    <source>
        <dbReference type="ARBA" id="ARBA00023134"/>
    </source>
</evidence>
<dbReference type="CDD" id="cd01888">
    <property type="entry name" value="eIF2_gamma"/>
    <property type="match status" value="1"/>
</dbReference>
<dbReference type="InterPro" id="IPR009000">
    <property type="entry name" value="Transl_B-barrel_sf"/>
</dbReference>
<evidence type="ECO:0000256" key="1">
    <source>
        <dbReference type="ARBA" id="ARBA00005388"/>
    </source>
</evidence>
<evidence type="ECO:0000256" key="3">
    <source>
        <dbReference type="ARBA" id="ARBA00022540"/>
    </source>
</evidence>
<keyword evidence="5" id="KW-0547">Nucleotide-binding</keyword>
<comment type="similarity">
    <text evidence="1">Belongs to the TRAFAC class translation factor GTPase superfamily. Classic translation factor GTPase family. EIF2G subfamily.</text>
</comment>
<dbReference type="GO" id="GO:0000049">
    <property type="term" value="F:tRNA binding"/>
    <property type="evidence" value="ECO:0007669"/>
    <property type="project" value="InterPro"/>
</dbReference>
<dbReference type="PANTHER" id="PTHR42854">
    <property type="entry name" value="EUKARYOTIC TRANSLATION INITIATION FACTOR 2 SUBUNIT 3 FAMILY MEMBER"/>
    <property type="match status" value="1"/>
</dbReference>
<dbReference type="InterPro" id="IPR009001">
    <property type="entry name" value="Transl_elong_EF1A/Init_IF2_C"/>
</dbReference>
<dbReference type="SUPFAM" id="SSF50465">
    <property type="entry name" value="EF-Tu/eEF-1alpha/eIF2-gamma C-terminal domain"/>
    <property type="match status" value="1"/>
</dbReference>
<keyword evidence="4" id="KW-0479">Metal-binding</keyword>
<dbReference type="AlphaFoldDB" id="T1AX06"/>
<comment type="caution">
    <text evidence="12">The sequence shown here is derived from an EMBL/GenBank/DDBJ whole genome shotgun (WGS) entry which is preliminary data.</text>
</comment>
<evidence type="ECO:0000256" key="8">
    <source>
        <dbReference type="ARBA" id="ARBA00022917"/>
    </source>
</evidence>
<dbReference type="NCBIfam" id="NF003077">
    <property type="entry name" value="PRK04000.1"/>
    <property type="match status" value="1"/>
</dbReference>
<evidence type="ECO:0000259" key="11">
    <source>
        <dbReference type="PROSITE" id="PS51722"/>
    </source>
</evidence>
<dbReference type="Gene3D" id="3.40.50.300">
    <property type="entry name" value="P-loop containing nucleotide triphosphate hydrolases"/>
    <property type="match status" value="1"/>
</dbReference>
<reference evidence="12" key="2">
    <citation type="journal article" date="2014" name="ISME J.">
        <title>Microbial stratification in low pH oxic and suboxic macroscopic growths along an acid mine drainage.</title>
        <authorList>
            <person name="Mendez-Garcia C."/>
            <person name="Mesa V."/>
            <person name="Sprenger R.R."/>
            <person name="Richter M."/>
            <person name="Diez M.S."/>
            <person name="Solano J."/>
            <person name="Bargiela R."/>
            <person name="Golyshina O.V."/>
            <person name="Manteca A."/>
            <person name="Ramos J.L."/>
            <person name="Gallego J.R."/>
            <person name="Llorente I."/>
            <person name="Martins Dos Santos V.A."/>
            <person name="Jensen O.N."/>
            <person name="Pelaez A.I."/>
            <person name="Sanchez J."/>
            <person name="Ferrer M."/>
        </authorList>
    </citation>
    <scope>NUCLEOTIDE SEQUENCE</scope>
</reference>
<evidence type="ECO:0000256" key="10">
    <source>
        <dbReference type="ARBA" id="ARBA00048107"/>
    </source>
</evidence>
<dbReference type="PRINTS" id="PR00315">
    <property type="entry name" value="ELONGATNFCT"/>
</dbReference>
<sequence>MKVPRQPEVNIGLVGHVDHGKTTLTQTLTGEWTDRHSEELKRGISIKLGYADAAFYRCPSCAPPAGFSVTPVCTTCGGEAKFLRAVSFVDAPGHETLMATMLSGAALMDGALLLVAANEPVPQPQTREHLYALDIIGVHKVVVVQNKIDLLSSEKALENYQQIRQFLQGTPLASAPVVPISANHKVNIDALIATIEETIPTPPRDLSKPPLMYVARSFDVNRPGTLPKDLRGGILGGSLVQGHLKVGEDIEIRPGFSSAPGVTTESLHTRITSLISGGQEWDELRPGGLAAIGTTLDPSLTKGDGLTGRLVGAAGTLPPVSQKIRLKATLLDRVLGAERETKVEKIRTNETLAVTVGTTIAPGKVTSARGDEVELSLGRAVTVFPQSRVAISRRISAWRLIGYGIVEGPAK</sequence>
<name>T1AX06_9ZZZZ</name>
<proteinExistence type="inferred from homology"/>
<organism evidence="12">
    <name type="scientific">mine drainage metagenome</name>
    <dbReference type="NCBI Taxonomy" id="410659"/>
    <lineage>
        <taxon>unclassified sequences</taxon>
        <taxon>metagenomes</taxon>
        <taxon>ecological metagenomes</taxon>
    </lineage>
</organism>
<dbReference type="InterPro" id="IPR022424">
    <property type="entry name" value="TIF2_gsu"/>
</dbReference>
<dbReference type="Pfam" id="PF00009">
    <property type="entry name" value="GTP_EFTU"/>
    <property type="match status" value="1"/>
</dbReference>
<comment type="catalytic activity">
    <reaction evidence="10">
        <text>GTP + H2O = GDP + phosphate + H(+)</text>
        <dbReference type="Rhea" id="RHEA:19669"/>
        <dbReference type="ChEBI" id="CHEBI:15377"/>
        <dbReference type="ChEBI" id="CHEBI:15378"/>
        <dbReference type="ChEBI" id="CHEBI:37565"/>
        <dbReference type="ChEBI" id="CHEBI:43474"/>
        <dbReference type="ChEBI" id="CHEBI:58189"/>
        <dbReference type="EC" id="3.6.5.3"/>
    </reaction>
</comment>
<dbReference type="Gene3D" id="2.40.30.10">
    <property type="entry name" value="Translation factors"/>
    <property type="match status" value="2"/>
</dbReference>
<dbReference type="GO" id="GO:0001731">
    <property type="term" value="P:formation of translation preinitiation complex"/>
    <property type="evidence" value="ECO:0007669"/>
    <property type="project" value="TreeGrafter"/>
</dbReference>
<dbReference type="FunFam" id="3.40.50.300:FF:000065">
    <property type="entry name" value="Eukaryotic translation initiation factor 2 subunit gamma"/>
    <property type="match status" value="1"/>
</dbReference>
<evidence type="ECO:0000256" key="2">
    <source>
        <dbReference type="ARBA" id="ARBA00011986"/>
    </source>
</evidence>
<dbReference type="InterPro" id="IPR044127">
    <property type="entry name" value="eIF2g_dom_2"/>
</dbReference>
<dbReference type="InterPro" id="IPR015256">
    <property type="entry name" value="eIF2g_C"/>
</dbReference>
<dbReference type="InterPro" id="IPR005225">
    <property type="entry name" value="Small_GTP-bd"/>
</dbReference>
<gene>
    <name evidence="12" type="ORF">B1B_12583</name>
</gene>
<evidence type="ECO:0000256" key="5">
    <source>
        <dbReference type="ARBA" id="ARBA00022741"/>
    </source>
</evidence>
<keyword evidence="8" id="KW-0648">Protein biosynthesis</keyword>
<keyword evidence="7" id="KW-0460">Magnesium</keyword>
<evidence type="ECO:0000313" key="12">
    <source>
        <dbReference type="EMBL" id="EQD46585.1"/>
    </source>
</evidence>
<keyword evidence="3 12" id="KW-0396">Initiation factor</keyword>
<dbReference type="SUPFAM" id="SSF50447">
    <property type="entry name" value="Translation proteins"/>
    <property type="match status" value="1"/>
</dbReference>
<dbReference type="GO" id="GO:0005829">
    <property type="term" value="C:cytosol"/>
    <property type="evidence" value="ECO:0007669"/>
    <property type="project" value="TreeGrafter"/>
</dbReference>
<accession>T1AX06</accession>
<dbReference type="GO" id="GO:0003743">
    <property type="term" value="F:translation initiation factor activity"/>
    <property type="evidence" value="ECO:0007669"/>
    <property type="project" value="UniProtKB-KW"/>
</dbReference>
<dbReference type="FunFam" id="2.40.30.10:FF:000075">
    <property type="entry name" value="Translation initiation factor 2 subunit gamma"/>
    <property type="match status" value="1"/>
</dbReference>
<evidence type="ECO:0000256" key="4">
    <source>
        <dbReference type="ARBA" id="ARBA00022723"/>
    </source>
</evidence>
<dbReference type="EMBL" id="AUZY01008246">
    <property type="protein sequence ID" value="EQD46585.1"/>
    <property type="molecule type" value="Genomic_DNA"/>
</dbReference>
<dbReference type="GO" id="GO:0003924">
    <property type="term" value="F:GTPase activity"/>
    <property type="evidence" value="ECO:0007669"/>
    <property type="project" value="InterPro"/>
</dbReference>
<keyword evidence="6" id="KW-0378">Hydrolase</keyword>
<dbReference type="CDD" id="cd03688">
    <property type="entry name" value="eIF2_gamma_II"/>
    <property type="match status" value="1"/>
</dbReference>
<reference evidence="12" key="1">
    <citation type="submission" date="2013-08" db="EMBL/GenBank/DDBJ databases">
        <authorList>
            <person name="Mendez C."/>
            <person name="Richter M."/>
            <person name="Ferrer M."/>
            <person name="Sanchez J."/>
        </authorList>
    </citation>
    <scope>NUCLEOTIDE SEQUENCE</scope>
</reference>
<feature type="domain" description="Tr-type G" evidence="11">
    <location>
        <begin position="6"/>
        <end position="203"/>
    </location>
</feature>
<dbReference type="NCBIfam" id="TIGR03680">
    <property type="entry name" value="eif2g_arch"/>
    <property type="match status" value="1"/>
</dbReference>
<protein>
    <recommendedName>
        <fullName evidence="2">protein-synthesizing GTPase</fullName>
        <ecNumber evidence="2">3.6.5.3</ecNumber>
    </recommendedName>
</protein>
<dbReference type="InterPro" id="IPR050543">
    <property type="entry name" value="eIF2G"/>
</dbReference>
<dbReference type="GO" id="GO:0046872">
    <property type="term" value="F:metal ion binding"/>
    <property type="evidence" value="ECO:0007669"/>
    <property type="project" value="UniProtKB-KW"/>
</dbReference>
<dbReference type="GO" id="GO:0005525">
    <property type="term" value="F:GTP binding"/>
    <property type="evidence" value="ECO:0007669"/>
    <property type="project" value="UniProtKB-KW"/>
</dbReference>
<dbReference type="EC" id="3.6.5.3" evidence="2"/>
<dbReference type="SUPFAM" id="SSF52540">
    <property type="entry name" value="P-loop containing nucleoside triphosphate hydrolases"/>
    <property type="match status" value="1"/>
</dbReference>
<evidence type="ECO:0000256" key="6">
    <source>
        <dbReference type="ARBA" id="ARBA00022801"/>
    </source>
</evidence>
<dbReference type="InterPro" id="IPR044128">
    <property type="entry name" value="eIF2g_GTP-bd"/>
</dbReference>
<dbReference type="NCBIfam" id="TIGR00231">
    <property type="entry name" value="small_GTP"/>
    <property type="match status" value="1"/>
</dbReference>
<dbReference type="PROSITE" id="PS51722">
    <property type="entry name" value="G_TR_2"/>
    <property type="match status" value="1"/>
</dbReference>
<dbReference type="InterPro" id="IPR027417">
    <property type="entry name" value="P-loop_NTPase"/>
</dbReference>
<evidence type="ECO:0000256" key="7">
    <source>
        <dbReference type="ARBA" id="ARBA00022842"/>
    </source>
</evidence>